<keyword evidence="2" id="KW-1003">Cell membrane</keyword>
<dbReference type="InterPro" id="IPR029044">
    <property type="entry name" value="Nucleotide-diphossugar_trans"/>
</dbReference>
<evidence type="ECO:0000259" key="9">
    <source>
        <dbReference type="Pfam" id="PF00535"/>
    </source>
</evidence>
<evidence type="ECO:0000256" key="3">
    <source>
        <dbReference type="ARBA" id="ARBA00022676"/>
    </source>
</evidence>
<evidence type="ECO:0000256" key="6">
    <source>
        <dbReference type="ARBA" id="ARBA00022989"/>
    </source>
</evidence>
<evidence type="ECO:0000256" key="4">
    <source>
        <dbReference type="ARBA" id="ARBA00022679"/>
    </source>
</evidence>
<evidence type="ECO:0000313" key="10">
    <source>
        <dbReference type="EMBL" id="VVM80924.1"/>
    </source>
</evidence>
<name>A0A5E6SIV6_PSEFL</name>
<dbReference type="Gene3D" id="3.90.550.10">
    <property type="entry name" value="Spore Coat Polysaccharide Biosynthesis Protein SpsA, Chain A"/>
    <property type="match status" value="1"/>
</dbReference>
<dbReference type="EMBL" id="CABVGZ010000020">
    <property type="protein sequence ID" value="VVM80924.1"/>
    <property type="molecule type" value="Genomic_DNA"/>
</dbReference>
<comment type="subcellular location">
    <subcellularLocation>
        <location evidence="1">Membrane</location>
        <topology evidence="1">Multi-pass membrane protein</topology>
    </subcellularLocation>
</comment>
<evidence type="ECO:0000256" key="8">
    <source>
        <dbReference type="SAM" id="Phobius"/>
    </source>
</evidence>
<dbReference type="CDD" id="cd04187">
    <property type="entry name" value="DPM1_like_bac"/>
    <property type="match status" value="1"/>
</dbReference>
<reference evidence="10 11" key="1">
    <citation type="submission" date="2019-09" db="EMBL/GenBank/DDBJ databases">
        <authorList>
            <person name="Chandra G."/>
            <person name="Truman W A."/>
        </authorList>
    </citation>
    <scope>NUCLEOTIDE SEQUENCE [LARGE SCALE GENOMIC DNA]</scope>
    <source>
        <strain evidence="10">PS624</strain>
    </source>
</reference>
<evidence type="ECO:0000256" key="7">
    <source>
        <dbReference type="ARBA" id="ARBA00023136"/>
    </source>
</evidence>
<evidence type="ECO:0000256" key="2">
    <source>
        <dbReference type="ARBA" id="ARBA00022519"/>
    </source>
</evidence>
<dbReference type="Proteomes" id="UP000326241">
    <property type="component" value="Unassembled WGS sequence"/>
</dbReference>
<dbReference type="PANTHER" id="PTHR48090">
    <property type="entry name" value="UNDECAPRENYL-PHOSPHATE 4-DEOXY-4-FORMAMIDO-L-ARABINOSE TRANSFERASE-RELATED"/>
    <property type="match status" value="1"/>
</dbReference>
<dbReference type="GO" id="GO:0016757">
    <property type="term" value="F:glycosyltransferase activity"/>
    <property type="evidence" value="ECO:0007669"/>
    <property type="project" value="UniProtKB-KW"/>
</dbReference>
<gene>
    <name evidence="10" type="primary">pimF</name>
    <name evidence="10" type="ORF">PS624_02308</name>
</gene>
<keyword evidence="2" id="KW-0997">Cell inner membrane</keyword>
<dbReference type="RefSeq" id="WP_202982100.1">
    <property type="nucleotide sequence ID" value="NZ_CABVGZ010000020.1"/>
</dbReference>
<accession>A0A5E6SIV6</accession>
<keyword evidence="6 8" id="KW-1133">Transmembrane helix</keyword>
<dbReference type="GO" id="GO:0005886">
    <property type="term" value="C:plasma membrane"/>
    <property type="evidence" value="ECO:0007669"/>
    <property type="project" value="TreeGrafter"/>
</dbReference>
<proteinExistence type="predicted"/>
<evidence type="ECO:0000256" key="1">
    <source>
        <dbReference type="ARBA" id="ARBA00004141"/>
    </source>
</evidence>
<dbReference type="PANTHER" id="PTHR48090:SF1">
    <property type="entry name" value="PROPHAGE BACTOPRENOL GLUCOSYL TRANSFERASE HOMOLOG"/>
    <property type="match status" value="1"/>
</dbReference>
<sequence length="326" mass="36750">MMLKLSVVTSLYRSTRYLDEFYRRIVVDAQKLTSSFEIVFVNDASPDDSLDVARRLCAIDPRVKVIDLARNVGQHRALMAGMRYAGGERVFVIDVDLEEEPENLGHFWRVMDEDPEADVVVGQLEKKTLPFAKALTSDLFYKVFNALSPVKVSDRDIVSRLMKRSYVSGLLQYGETELFLPAVWKDAGFRQKRIVATKTFDGNSSYTFRKKVSMAVDAITSFSSKPLTGIFYLGLLSSGIAATVILYLLARKLFWGHVFLGWTSLMAALFLIGGVIIFSIGVVGIYISKIFLEVKKRPASLVRAIYHGDRVHAPSDESHKEREWQG</sequence>
<evidence type="ECO:0000313" key="11">
    <source>
        <dbReference type="Proteomes" id="UP000326241"/>
    </source>
</evidence>
<dbReference type="EC" id="2.4.-.-" evidence="10"/>
<feature type="domain" description="Glycosyltransferase 2-like" evidence="9">
    <location>
        <begin position="6"/>
        <end position="167"/>
    </location>
</feature>
<keyword evidence="5 8" id="KW-0812">Transmembrane</keyword>
<organism evidence="10 11">
    <name type="scientific">Pseudomonas fluorescens</name>
    <dbReference type="NCBI Taxonomy" id="294"/>
    <lineage>
        <taxon>Bacteria</taxon>
        <taxon>Pseudomonadati</taxon>
        <taxon>Pseudomonadota</taxon>
        <taxon>Gammaproteobacteria</taxon>
        <taxon>Pseudomonadales</taxon>
        <taxon>Pseudomonadaceae</taxon>
        <taxon>Pseudomonas</taxon>
    </lineage>
</organism>
<feature type="transmembrane region" description="Helical" evidence="8">
    <location>
        <begin position="230"/>
        <end position="250"/>
    </location>
</feature>
<keyword evidence="4 10" id="KW-0808">Transferase</keyword>
<keyword evidence="7 8" id="KW-0472">Membrane</keyword>
<dbReference type="Pfam" id="PF00535">
    <property type="entry name" value="Glycos_transf_2"/>
    <property type="match status" value="1"/>
</dbReference>
<evidence type="ECO:0000256" key="5">
    <source>
        <dbReference type="ARBA" id="ARBA00022692"/>
    </source>
</evidence>
<dbReference type="InterPro" id="IPR050256">
    <property type="entry name" value="Glycosyltransferase_2"/>
</dbReference>
<dbReference type="SUPFAM" id="SSF53448">
    <property type="entry name" value="Nucleotide-diphospho-sugar transferases"/>
    <property type="match status" value="1"/>
</dbReference>
<dbReference type="AlphaFoldDB" id="A0A5E6SIV6"/>
<keyword evidence="3 10" id="KW-0328">Glycosyltransferase</keyword>
<dbReference type="InterPro" id="IPR001173">
    <property type="entry name" value="Glyco_trans_2-like"/>
</dbReference>
<feature type="transmembrane region" description="Helical" evidence="8">
    <location>
        <begin position="262"/>
        <end position="287"/>
    </location>
</feature>
<protein>
    <submittedName>
        <fullName evidence="10">Glycosyltransferases</fullName>
        <ecNumber evidence="10">2.4.-.-</ecNumber>
    </submittedName>
</protein>